<evidence type="ECO:0000313" key="1">
    <source>
        <dbReference type="EMBL" id="SFN60002.1"/>
    </source>
</evidence>
<gene>
    <name evidence="1" type="ORF">SAMN05216289_13511</name>
</gene>
<dbReference type="GO" id="GO:0016020">
    <property type="term" value="C:membrane"/>
    <property type="evidence" value="ECO:0007669"/>
    <property type="project" value="InterPro"/>
</dbReference>
<protein>
    <submittedName>
        <fullName evidence="1">CDP-glycerol glycerophosphotransferase, TagB/SpsB family</fullName>
    </submittedName>
</protein>
<dbReference type="RefSeq" id="WP_092410299.1">
    <property type="nucleotide sequence ID" value="NZ_FOVF01000035.1"/>
</dbReference>
<dbReference type="SUPFAM" id="SSF53756">
    <property type="entry name" value="UDP-Glycosyltransferase/glycogen phosphorylase"/>
    <property type="match status" value="1"/>
</dbReference>
<dbReference type="OrthoDB" id="6212418at2"/>
<dbReference type="PIRSF" id="PIRSF028458">
    <property type="entry name" value="UCP028458_glyceroPtfrase"/>
    <property type="match status" value="1"/>
</dbReference>
<keyword evidence="1" id="KW-0808">Transferase</keyword>
<dbReference type="Gene3D" id="3.40.50.12580">
    <property type="match status" value="1"/>
</dbReference>
<dbReference type="GO" id="GO:0047355">
    <property type="term" value="F:CDP-glycerol glycerophosphotransferase activity"/>
    <property type="evidence" value="ECO:0007669"/>
    <property type="project" value="InterPro"/>
</dbReference>
<reference evidence="1 2" key="1">
    <citation type="submission" date="2016-10" db="EMBL/GenBank/DDBJ databases">
        <authorList>
            <person name="de Groot N.N."/>
        </authorList>
    </citation>
    <scope>NUCLEOTIDE SEQUENCE [LARGE SCALE GENOMIC DNA]</scope>
    <source>
        <strain evidence="1 2">CGMCC 1.7659</strain>
    </source>
</reference>
<keyword evidence="2" id="KW-1185">Reference proteome</keyword>
<dbReference type="Proteomes" id="UP000198575">
    <property type="component" value="Unassembled WGS sequence"/>
</dbReference>
<dbReference type="EMBL" id="FOVF01000035">
    <property type="protein sequence ID" value="SFN60002.1"/>
    <property type="molecule type" value="Genomic_DNA"/>
</dbReference>
<sequence>MQRFLLFATTLYALPILRPLAQAIRARGGDVGWFVATPLLAYLKSGERPLRDLAAVNAFAPGAVFSASNWVPYFFPGLKVQVFHGFNVEKRAPERGHFRIRGLFDLYCTQGPATTGPFQTLAARHRHFAVVETGWPKLDPLFSAQGHDTLDLRPADGRRVCMYAPTFTDGLSSARSLYDEIARQVASGERYWLLTLHPKCEPDIVARYRALGGPNARFLEATDLVDMMRAADILVSDTSSVVSEFVVQEKPVVTFRNRAPKPHMIDVSAADQLEAALRIAESPGRQYRDDVRAWAEQIHPYRDGRSSERVLAATTEFEARWARQLAPKPRNFLRNLKGRLRYHRWVEQAVSE</sequence>
<dbReference type="InterPro" id="IPR016886">
    <property type="entry name" value="UCP028458_glyceroPtfrase"/>
</dbReference>
<organism evidence="1 2">
    <name type="scientific">Dokdonella immobilis</name>
    <dbReference type="NCBI Taxonomy" id="578942"/>
    <lineage>
        <taxon>Bacteria</taxon>
        <taxon>Pseudomonadati</taxon>
        <taxon>Pseudomonadota</taxon>
        <taxon>Gammaproteobacteria</taxon>
        <taxon>Lysobacterales</taxon>
        <taxon>Rhodanobacteraceae</taxon>
        <taxon>Dokdonella</taxon>
    </lineage>
</organism>
<dbReference type="InterPro" id="IPR043148">
    <property type="entry name" value="TagF_C"/>
</dbReference>
<name>A0A1I5AC54_9GAMM</name>
<dbReference type="STRING" id="578942.SAMN05216289_13511"/>
<evidence type="ECO:0000313" key="2">
    <source>
        <dbReference type="Proteomes" id="UP000198575"/>
    </source>
</evidence>
<accession>A0A1I5AC54</accession>
<proteinExistence type="predicted"/>
<dbReference type="Pfam" id="PF04464">
    <property type="entry name" value="Glyphos_transf"/>
    <property type="match status" value="1"/>
</dbReference>
<dbReference type="AlphaFoldDB" id="A0A1I5AC54"/>
<dbReference type="InterPro" id="IPR007554">
    <property type="entry name" value="Glycerophosphate_synth"/>
</dbReference>